<gene>
    <name evidence="2" type="ORF">DXN04_14445</name>
</gene>
<evidence type="ECO:0000313" key="3">
    <source>
        <dbReference type="Proteomes" id="UP000261174"/>
    </source>
</evidence>
<dbReference type="AlphaFoldDB" id="A0A3E1P2N9"/>
<dbReference type="InterPro" id="IPR024402">
    <property type="entry name" value="DUF2726"/>
</dbReference>
<dbReference type="OrthoDB" id="9553396at2"/>
<proteinExistence type="predicted"/>
<name>A0A3E1P2N9_9BACT</name>
<organism evidence="2 3">
    <name type="scientific">Chitinophaga silvisoli</name>
    <dbReference type="NCBI Taxonomy" id="2291814"/>
    <lineage>
        <taxon>Bacteria</taxon>
        <taxon>Pseudomonadati</taxon>
        <taxon>Bacteroidota</taxon>
        <taxon>Chitinophagia</taxon>
        <taxon>Chitinophagales</taxon>
        <taxon>Chitinophagaceae</taxon>
        <taxon>Chitinophaga</taxon>
    </lineage>
</organism>
<protein>
    <submittedName>
        <fullName evidence="2">DUF2726 domain-containing protein</fullName>
    </submittedName>
</protein>
<dbReference type="RefSeq" id="WP_116854056.1">
    <property type="nucleotide sequence ID" value="NZ_QTJV01000004.1"/>
</dbReference>
<reference evidence="2 3" key="1">
    <citation type="submission" date="2018-08" db="EMBL/GenBank/DDBJ databases">
        <title>Chitinophaga sp. K20C18050901, a novel bacterium isolated from forest soil.</title>
        <authorList>
            <person name="Wang C."/>
        </authorList>
    </citation>
    <scope>NUCLEOTIDE SEQUENCE [LARGE SCALE GENOMIC DNA]</scope>
    <source>
        <strain evidence="2 3">K20C18050901</strain>
    </source>
</reference>
<dbReference type="Pfam" id="PF10881">
    <property type="entry name" value="DUF2726"/>
    <property type="match status" value="1"/>
</dbReference>
<evidence type="ECO:0000313" key="2">
    <source>
        <dbReference type="EMBL" id="RFM34473.1"/>
    </source>
</evidence>
<dbReference type="EMBL" id="QTJV01000004">
    <property type="protein sequence ID" value="RFM34473.1"/>
    <property type="molecule type" value="Genomic_DNA"/>
</dbReference>
<keyword evidence="3" id="KW-1185">Reference proteome</keyword>
<sequence>MRKSIFDSKGEEKLFKRLKTYWSKYLDVFPQLPPRNVFGYDEIMKSDMKTGAKNFLLTTSFDFVVCDINNHTPLLVIEFDGVSGGFSRDAEYFTQKTFRYDPYRKLKMKTKLQACRDFNIPAVVVSYQECDLLEESEQMINILDVIIADAIEKSEHAQNFGKYTDMLAEAYNYGGQDSVDDAMIEIEIMSERANPIKRKILELTKKFPHWGTQFYFAKPDEYGNLSASFNLNIDIETIEGEMFTKRLLSVNVSIRQAGVSTNDPLFLLNTIGEYCLAMKAKKALGFDWKNWSEAREKAEWVRY</sequence>
<comment type="caution">
    <text evidence="2">The sequence shown here is derived from an EMBL/GenBank/DDBJ whole genome shotgun (WGS) entry which is preliminary data.</text>
</comment>
<accession>A0A3E1P2N9</accession>
<dbReference type="Proteomes" id="UP000261174">
    <property type="component" value="Unassembled WGS sequence"/>
</dbReference>
<feature type="domain" description="DUF2726" evidence="1">
    <location>
        <begin position="8"/>
        <end position="85"/>
    </location>
</feature>
<evidence type="ECO:0000259" key="1">
    <source>
        <dbReference type="Pfam" id="PF10881"/>
    </source>
</evidence>